<keyword evidence="3" id="KW-1185">Reference proteome</keyword>
<evidence type="ECO:0000313" key="2">
    <source>
        <dbReference type="EMBL" id="PVH98048.1"/>
    </source>
</evidence>
<gene>
    <name evidence="2" type="ORF">DM02DRAFT_657700</name>
</gene>
<proteinExistence type="predicted"/>
<feature type="chain" id="PRO_5016111851" description="Secreted protein" evidence="1">
    <location>
        <begin position="20"/>
        <end position="74"/>
    </location>
</feature>
<dbReference type="Proteomes" id="UP000244855">
    <property type="component" value="Unassembled WGS sequence"/>
</dbReference>
<dbReference type="AlphaFoldDB" id="A0A2V1DIZ9"/>
<sequence length="74" mass="8340">MFFRTVLKICVSAINQVLAVPNHDIKFVSQQSQSPHYRHHIQAFTANIVSNARATQGNGQKTVRATLLFSSREE</sequence>
<dbReference type="EMBL" id="KZ805422">
    <property type="protein sequence ID" value="PVH98048.1"/>
    <property type="molecule type" value="Genomic_DNA"/>
</dbReference>
<organism evidence="2 3">
    <name type="scientific">Periconia macrospinosa</name>
    <dbReference type="NCBI Taxonomy" id="97972"/>
    <lineage>
        <taxon>Eukaryota</taxon>
        <taxon>Fungi</taxon>
        <taxon>Dikarya</taxon>
        <taxon>Ascomycota</taxon>
        <taxon>Pezizomycotina</taxon>
        <taxon>Dothideomycetes</taxon>
        <taxon>Pleosporomycetidae</taxon>
        <taxon>Pleosporales</taxon>
        <taxon>Massarineae</taxon>
        <taxon>Periconiaceae</taxon>
        <taxon>Periconia</taxon>
    </lineage>
</organism>
<evidence type="ECO:0000256" key="1">
    <source>
        <dbReference type="SAM" id="SignalP"/>
    </source>
</evidence>
<evidence type="ECO:0000313" key="3">
    <source>
        <dbReference type="Proteomes" id="UP000244855"/>
    </source>
</evidence>
<name>A0A2V1DIZ9_9PLEO</name>
<accession>A0A2V1DIZ9</accession>
<keyword evidence="1" id="KW-0732">Signal</keyword>
<evidence type="ECO:0008006" key="4">
    <source>
        <dbReference type="Google" id="ProtNLM"/>
    </source>
</evidence>
<reference evidence="2 3" key="1">
    <citation type="journal article" date="2018" name="Sci. Rep.">
        <title>Comparative genomics provides insights into the lifestyle and reveals functional heterogeneity of dark septate endophytic fungi.</title>
        <authorList>
            <person name="Knapp D.G."/>
            <person name="Nemeth J.B."/>
            <person name="Barry K."/>
            <person name="Hainaut M."/>
            <person name="Henrissat B."/>
            <person name="Johnson J."/>
            <person name="Kuo A."/>
            <person name="Lim J.H.P."/>
            <person name="Lipzen A."/>
            <person name="Nolan M."/>
            <person name="Ohm R.A."/>
            <person name="Tamas L."/>
            <person name="Grigoriev I.V."/>
            <person name="Spatafora J.W."/>
            <person name="Nagy L.G."/>
            <person name="Kovacs G.M."/>
        </authorList>
    </citation>
    <scope>NUCLEOTIDE SEQUENCE [LARGE SCALE GENOMIC DNA]</scope>
    <source>
        <strain evidence="2 3">DSE2036</strain>
    </source>
</reference>
<protein>
    <recommendedName>
        <fullName evidence="4">Secreted protein</fullName>
    </recommendedName>
</protein>
<feature type="signal peptide" evidence="1">
    <location>
        <begin position="1"/>
        <end position="19"/>
    </location>
</feature>